<gene>
    <name evidence="9" type="ORF">EDD79_101526</name>
</gene>
<dbReference type="Pfam" id="PF02852">
    <property type="entry name" value="Pyr_redox_dim"/>
    <property type="match status" value="1"/>
</dbReference>
<sequence>MKKTLIVVGGDAAGMSAASKARRLDLNLDIIVFEMGEYVSYSACSLPYYIAGVTTSKEKLFSRTPEEFEKSDISVYLNHEVTSIDVNQKTVDVLNHNTGATFTRPYDYLMFATGSHSFVPPIPGVKLENVLTLKNIPDADSIKYMVSKDNIRDVVIVGGGYIGLELVETMLHLNKKVRIFQRPKELMNVMDEEFGEIIREELEKHGVEVHTDESLTEILGEEKATGIKTEKGEYSADLVILALGIKPATELLKDSGAEFLKNGALVVDGFSRTTIPYVYAGGDCASIYHKIKKKNVYLPLGTNANKQGRIAGGHIGGEKVEFKGALGTSVLKVVDLSVGLTGLTEREAKDLGINYDTVLVKTSSHAGSYPGRKRITIKLVYNKDTLVLLGAQMAGEDGVAKRLDIFAVAIDQEMTTEDIGYLDLCYAPPFATVWDAVQVAANAAK</sequence>
<evidence type="ECO:0000259" key="7">
    <source>
        <dbReference type="Pfam" id="PF02852"/>
    </source>
</evidence>
<evidence type="ECO:0000256" key="3">
    <source>
        <dbReference type="ARBA" id="ARBA00022630"/>
    </source>
</evidence>
<dbReference type="InterPro" id="IPR016156">
    <property type="entry name" value="FAD/NAD-linked_Rdtase_dimer_sf"/>
</dbReference>
<dbReference type="InterPro" id="IPR036188">
    <property type="entry name" value="FAD/NAD-bd_sf"/>
</dbReference>
<dbReference type="InterPro" id="IPR050260">
    <property type="entry name" value="FAD-bd_OxRdtase"/>
</dbReference>
<evidence type="ECO:0000256" key="5">
    <source>
        <dbReference type="ARBA" id="ARBA00023002"/>
    </source>
</evidence>
<comment type="caution">
    <text evidence="9">The sequence shown here is derived from an EMBL/GenBank/DDBJ whole genome shotgun (WGS) entry which is preliminary data.</text>
</comment>
<feature type="domain" description="FAD/NAD(P)-binding" evidence="8">
    <location>
        <begin position="4"/>
        <end position="307"/>
    </location>
</feature>
<evidence type="ECO:0000256" key="1">
    <source>
        <dbReference type="ARBA" id="ARBA00001974"/>
    </source>
</evidence>
<dbReference type="PRINTS" id="PR00368">
    <property type="entry name" value="FADPNR"/>
</dbReference>
<comment type="cofactor">
    <cofactor evidence="1">
        <name>FAD</name>
        <dbReference type="ChEBI" id="CHEBI:57692"/>
    </cofactor>
</comment>
<feature type="domain" description="Pyridine nucleotide-disulphide oxidoreductase dimerisation" evidence="7">
    <location>
        <begin position="332"/>
        <end position="432"/>
    </location>
</feature>
<dbReference type="Gene3D" id="3.50.50.60">
    <property type="entry name" value="FAD/NAD(P)-binding domain"/>
    <property type="match status" value="2"/>
</dbReference>
<evidence type="ECO:0000259" key="8">
    <source>
        <dbReference type="Pfam" id="PF07992"/>
    </source>
</evidence>
<keyword evidence="4" id="KW-0274">FAD</keyword>
<dbReference type="RefSeq" id="WP_132848391.1">
    <property type="nucleotide sequence ID" value="NZ_CP058648.1"/>
</dbReference>
<dbReference type="SUPFAM" id="SSF55424">
    <property type="entry name" value="FAD/NAD-linked reductases, dimerisation (C-terminal) domain"/>
    <property type="match status" value="1"/>
</dbReference>
<keyword evidence="6" id="KW-0676">Redox-active center</keyword>
<dbReference type="Pfam" id="PF07992">
    <property type="entry name" value="Pyr_redox_2"/>
    <property type="match status" value="1"/>
</dbReference>
<dbReference type="SUPFAM" id="SSF51905">
    <property type="entry name" value="FAD/NAD(P)-binding domain"/>
    <property type="match status" value="1"/>
</dbReference>
<dbReference type="AlphaFoldDB" id="A0A4R2TXV9"/>
<keyword evidence="10" id="KW-1185">Reference proteome</keyword>
<name>A0A4R2TXV9_9FIRM</name>
<keyword evidence="5" id="KW-0560">Oxidoreductase</keyword>
<dbReference type="EMBL" id="SLYC01000015">
    <property type="protein sequence ID" value="TCQ02509.1"/>
    <property type="molecule type" value="Genomic_DNA"/>
</dbReference>
<dbReference type="InterPro" id="IPR023753">
    <property type="entry name" value="FAD/NAD-binding_dom"/>
</dbReference>
<evidence type="ECO:0000313" key="10">
    <source>
        <dbReference type="Proteomes" id="UP000295504"/>
    </source>
</evidence>
<proteinExistence type="inferred from homology"/>
<evidence type="ECO:0000256" key="2">
    <source>
        <dbReference type="ARBA" id="ARBA00009130"/>
    </source>
</evidence>
<evidence type="ECO:0000256" key="4">
    <source>
        <dbReference type="ARBA" id="ARBA00022827"/>
    </source>
</evidence>
<dbReference type="PANTHER" id="PTHR43429">
    <property type="entry name" value="PYRIDINE NUCLEOTIDE-DISULFIDE OXIDOREDUCTASE DOMAIN-CONTAINING"/>
    <property type="match status" value="1"/>
</dbReference>
<evidence type="ECO:0000313" key="9">
    <source>
        <dbReference type="EMBL" id="TCQ02509.1"/>
    </source>
</evidence>
<dbReference type="GO" id="GO:0016491">
    <property type="term" value="F:oxidoreductase activity"/>
    <property type="evidence" value="ECO:0007669"/>
    <property type="project" value="UniProtKB-KW"/>
</dbReference>
<protein>
    <submittedName>
        <fullName evidence="9">NADPH-dependent 2,4-dienoyl-CoA reductase/sulfur reductase-like enzyme</fullName>
    </submittedName>
</protein>
<reference evidence="9 10" key="1">
    <citation type="submission" date="2019-03" db="EMBL/GenBank/DDBJ databases">
        <title>Genomic Encyclopedia of Type Strains, Phase IV (KMG-IV): sequencing the most valuable type-strain genomes for metagenomic binning, comparative biology and taxonomic classification.</title>
        <authorList>
            <person name="Goeker M."/>
        </authorList>
    </citation>
    <scope>NUCLEOTIDE SEQUENCE [LARGE SCALE GENOMIC DNA]</scope>
    <source>
        <strain evidence="9 10">DSM 100013</strain>
    </source>
</reference>
<dbReference type="Proteomes" id="UP000295504">
    <property type="component" value="Unassembled WGS sequence"/>
</dbReference>
<comment type="similarity">
    <text evidence="2">Belongs to the class-III pyridine nucleotide-disulfide oxidoreductase family.</text>
</comment>
<keyword evidence="3" id="KW-0285">Flavoprotein</keyword>
<dbReference type="NCBIfam" id="NF007123">
    <property type="entry name" value="PRK09564.1"/>
    <property type="match status" value="1"/>
</dbReference>
<dbReference type="PANTHER" id="PTHR43429:SF1">
    <property type="entry name" value="NAD(P)H SULFUR OXIDOREDUCTASE (COA-DEPENDENT)"/>
    <property type="match status" value="1"/>
</dbReference>
<accession>A0A4R2TXV9</accession>
<dbReference type="PRINTS" id="PR00411">
    <property type="entry name" value="PNDRDTASEI"/>
</dbReference>
<evidence type="ECO:0000256" key="6">
    <source>
        <dbReference type="ARBA" id="ARBA00023284"/>
    </source>
</evidence>
<dbReference type="InterPro" id="IPR004099">
    <property type="entry name" value="Pyr_nucl-diS_OxRdtase_dimer"/>
</dbReference>
<organism evidence="9 10">
    <name type="scientific">Serpentinicella alkaliphila</name>
    <dbReference type="NCBI Taxonomy" id="1734049"/>
    <lineage>
        <taxon>Bacteria</taxon>
        <taxon>Bacillati</taxon>
        <taxon>Bacillota</taxon>
        <taxon>Clostridia</taxon>
        <taxon>Peptostreptococcales</taxon>
        <taxon>Natronincolaceae</taxon>
        <taxon>Serpentinicella</taxon>
    </lineage>
</organism>
<dbReference type="OrthoDB" id="9802028at2"/>